<dbReference type="InterPro" id="IPR035965">
    <property type="entry name" value="PAS-like_dom_sf"/>
</dbReference>
<dbReference type="FunFam" id="3.30.565.10:FF:000010">
    <property type="entry name" value="Sensor histidine kinase RcsC"/>
    <property type="match status" value="1"/>
</dbReference>
<dbReference type="NCBIfam" id="TIGR00229">
    <property type="entry name" value="sensory_box"/>
    <property type="match status" value="1"/>
</dbReference>
<feature type="domain" description="Response regulatory" evidence="17">
    <location>
        <begin position="1249"/>
        <end position="1367"/>
    </location>
</feature>
<evidence type="ECO:0000256" key="5">
    <source>
        <dbReference type="ARBA" id="ARBA00022553"/>
    </source>
</evidence>
<dbReference type="SUPFAM" id="SSF47384">
    <property type="entry name" value="Homodimeric domain of signal transducing histidine kinase"/>
    <property type="match status" value="1"/>
</dbReference>
<evidence type="ECO:0000256" key="4">
    <source>
        <dbReference type="ARBA" id="ARBA00022475"/>
    </source>
</evidence>
<dbReference type="Pfam" id="PF02518">
    <property type="entry name" value="HATPase_c"/>
    <property type="match status" value="1"/>
</dbReference>
<dbReference type="Gene3D" id="3.40.50.2300">
    <property type="match status" value="2"/>
</dbReference>
<protein>
    <recommendedName>
        <fullName evidence="3">histidine kinase</fullName>
        <ecNumber evidence="3">2.7.13.3</ecNumber>
    </recommendedName>
</protein>
<dbReference type="SMART" id="SM01079">
    <property type="entry name" value="CHASE"/>
    <property type="match status" value="1"/>
</dbReference>
<evidence type="ECO:0000256" key="14">
    <source>
        <dbReference type="PROSITE-ProRule" id="PRU00169"/>
    </source>
</evidence>
<dbReference type="PANTHER" id="PTHR45339">
    <property type="entry name" value="HYBRID SIGNAL TRANSDUCTION HISTIDINE KINASE J"/>
    <property type="match status" value="1"/>
</dbReference>
<dbReference type="InterPro" id="IPR008207">
    <property type="entry name" value="Sig_transdc_His_kin_Hpt_dom"/>
</dbReference>
<evidence type="ECO:0000313" key="21">
    <source>
        <dbReference type="Proteomes" id="UP000005953"/>
    </source>
</evidence>
<dbReference type="EC" id="2.7.13.3" evidence="3"/>
<dbReference type="InterPro" id="IPR036097">
    <property type="entry name" value="HisK_dim/P_sf"/>
</dbReference>
<comment type="subcellular location">
    <subcellularLocation>
        <location evidence="2">Cell membrane</location>
        <topology evidence="2">Multi-pass membrane protein</topology>
    </subcellularLocation>
</comment>
<dbReference type="Gene3D" id="3.30.450.350">
    <property type="entry name" value="CHASE domain"/>
    <property type="match status" value="1"/>
</dbReference>
<dbReference type="RefSeq" id="WP_008041849.1">
    <property type="nucleotide sequence ID" value="NZ_CH724149.1"/>
</dbReference>
<keyword evidence="13 15" id="KW-0472">Membrane</keyword>
<dbReference type="GO" id="GO:0005524">
    <property type="term" value="F:ATP binding"/>
    <property type="evidence" value="ECO:0007669"/>
    <property type="project" value="UniProtKB-KW"/>
</dbReference>
<dbReference type="InterPro" id="IPR004358">
    <property type="entry name" value="Sig_transdc_His_kin-like_C"/>
</dbReference>
<evidence type="ECO:0000256" key="7">
    <source>
        <dbReference type="ARBA" id="ARBA00022692"/>
    </source>
</evidence>
<dbReference type="SUPFAM" id="SSF47226">
    <property type="entry name" value="Histidine-containing phosphotransfer domain, HPT domain"/>
    <property type="match status" value="1"/>
</dbReference>
<evidence type="ECO:0000256" key="3">
    <source>
        <dbReference type="ARBA" id="ARBA00012438"/>
    </source>
</evidence>
<accession>A4BB00</accession>
<dbReference type="GO" id="GO:0000155">
    <property type="term" value="F:phosphorelay sensor kinase activity"/>
    <property type="evidence" value="ECO:0007669"/>
    <property type="project" value="InterPro"/>
</dbReference>
<evidence type="ECO:0000259" key="17">
    <source>
        <dbReference type="PROSITE" id="PS50110"/>
    </source>
</evidence>
<dbReference type="InterPro" id="IPR000014">
    <property type="entry name" value="PAS"/>
</dbReference>
<feature type="domain" description="PAS" evidence="18">
    <location>
        <begin position="716"/>
        <end position="769"/>
    </location>
</feature>
<dbReference type="EMBL" id="AAOE01000003">
    <property type="protein sequence ID" value="EAR10613.1"/>
    <property type="molecule type" value="Genomic_DNA"/>
</dbReference>
<dbReference type="InterPro" id="IPR042240">
    <property type="entry name" value="CHASE_sf"/>
</dbReference>
<keyword evidence="10" id="KW-0067">ATP-binding</keyword>
<dbReference type="PROSITE" id="PS50110">
    <property type="entry name" value="RESPONSE_REGULATORY"/>
    <property type="match status" value="2"/>
</dbReference>
<feature type="domain" description="Response regulatory" evidence="17">
    <location>
        <begin position="1098"/>
        <end position="1221"/>
    </location>
</feature>
<comment type="caution">
    <text evidence="20">The sequence shown here is derived from an EMBL/GenBank/DDBJ whole genome shotgun (WGS) entry which is preliminary data.</text>
</comment>
<evidence type="ECO:0000256" key="13">
    <source>
        <dbReference type="ARBA" id="ARBA00023136"/>
    </source>
</evidence>
<dbReference type="GO" id="GO:0005886">
    <property type="term" value="C:plasma membrane"/>
    <property type="evidence" value="ECO:0007669"/>
    <property type="project" value="UniProtKB-SubCell"/>
</dbReference>
<proteinExistence type="predicted"/>
<dbReference type="InterPro" id="IPR001789">
    <property type="entry name" value="Sig_transdc_resp-reg_receiver"/>
</dbReference>
<dbReference type="InterPro" id="IPR011006">
    <property type="entry name" value="CheY-like_superfamily"/>
</dbReference>
<dbReference type="SMART" id="SM00387">
    <property type="entry name" value="HATPase_c"/>
    <property type="match status" value="1"/>
</dbReference>
<dbReference type="HOGENOM" id="CLU_003580_0_0_6"/>
<evidence type="ECO:0000256" key="11">
    <source>
        <dbReference type="ARBA" id="ARBA00022989"/>
    </source>
</evidence>
<dbReference type="Gene3D" id="3.30.450.20">
    <property type="entry name" value="PAS domain"/>
    <property type="match status" value="2"/>
</dbReference>
<name>A4BB00_9GAMM</name>
<evidence type="ECO:0000256" key="1">
    <source>
        <dbReference type="ARBA" id="ARBA00000085"/>
    </source>
</evidence>
<dbReference type="InterPro" id="IPR036641">
    <property type="entry name" value="HPT_dom_sf"/>
</dbReference>
<dbReference type="CDD" id="cd17546">
    <property type="entry name" value="REC_hyHK_CKI1_RcsC-like"/>
    <property type="match status" value="2"/>
</dbReference>
<dbReference type="CDD" id="cd00130">
    <property type="entry name" value="PAS"/>
    <property type="match status" value="1"/>
</dbReference>
<keyword evidence="7 15" id="KW-0812">Transmembrane</keyword>
<feature type="modified residue" description="4-aspartylphosphate" evidence="14">
    <location>
        <position position="1153"/>
    </location>
</feature>
<feature type="transmembrane region" description="Helical" evidence="15">
    <location>
        <begin position="668"/>
        <end position="694"/>
    </location>
</feature>
<feature type="modified residue" description="4-aspartylphosphate" evidence="14">
    <location>
        <position position="1300"/>
    </location>
</feature>
<dbReference type="PROSITE" id="PS50109">
    <property type="entry name" value="HIS_KIN"/>
    <property type="match status" value="1"/>
</dbReference>
<dbReference type="InterPro" id="IPR005467">
    <property type="entry name" value="His_kinase_dom"/>
</dbReference>
<dbReference type="OrthoDB" id="6110612at2"/>
<keyword evidence="11 15" id="KW-1133">Transmembrane helix</keyword>
<dbReference type="PROSITE" id="PS50839">
    <property type="entry name" value="CHASE"/>
    <property type="match status" value="1"/>
</dbReference>
<dbReference type="PANTHER" id="PTHR45339:SF1">
    <property type="entry name" value="HYBRID SIGNAL TRANSDUCTION HISTIDINE KINASE J"/>
    <property type="match status" value="1"/>
</dbReference>
<feature type="transmembrane region" description="Helical" evidence="15">
    <location>
        <begin position="307"/>
        <end position="328"/>
    </location>
</feature>
<dbReference type="InterPro" id="IPR003661">
    <property type="entry name" value="HisK_dim/P_dom"/>
</dbReference>
<keyword evidence="5 14" id="KW-0597">Phosphoprotein</keyword>
<dbReference type="Pfam" id="PF00512">
    <property type="entry name" value="HisKA"/>
    <property type="match status" value="1"/>
</dbReference>
<dbReference type="SUPFAM" id="SSF55785">
    <property type="entry name" value="PYP-like sensor domain (PAS domain)"/>
    <property type="match status" value="1"/>
</dbReference>
<evidence type="ECO:0000256" key="9">
    <source>
        <dbReference type="ARBA" id="ARBA00022777"/>
    </source>
</evidence>
<keyword evidence="4" id="KW-1003">Cell membrane</keyword>
<evidence type="ECO:0000256" key="12">
    <source>
        <dbReference type="ARBA" id="ARBA00023012"/>
    </source>
</evidence>
<feature type="transmembrane region" description="Helical" evidence="15">
    <location>
        <begin position="362"/>
        <end position="381"/>
    </location>
</feature>
<dbReference type="SMART" id="SM00388">
    <property type="entry name" value="HisKA"/>
    <property type="match status" value="1"/>
</dbReference>
<dbReference type="SUPFAM" id="SSF52172">
    <property type="entry name" value="CheY-like"/>
    <property type="match status" value="2"/>
</dbReference>
<evidence type="ECO:0000256" key="6">
    <source>
        <dbReference type="ARBA" id="ARBA00022679"/>
    </source>
</evidence>
<dbReference type="PRINTS" id="PR00344">
    <property type="entry name" value="BCTRLSENSOR"/>
</dbReference>
<dbReference type="Pfam" id="PF13426">
    <property type="entry name" value="PAS_9"/>
    <property type="match status" value="1"/>
</dbReference>
<keyword evidence="8" id="KW-0547">Nucleotide-binding</keyword>
<dbReference type="PROSITE" id="PS50112">
    <property type="entry name" value="PAS"/>
    <property type="match status" value="1"/>
</dbReference>
<gene>
    <name evidence="20" type="ORF">MED297_11375</name>
</gene>
<sequence>MSMRLPKAVQTITLWIPFLAGLLLTGIACVIALNSNDQAIREHLVELADEAESSISTEFEHFQYGLRGARGVFVTAGVDNVDRAMFEDYIASRDLEYEFPGALGFGFIRRVPMETESDYLRSIRNDGAPNFEITQLAPHDLDRFIIQYIYPFAPNRQAQGLDIGSENNRRAAALDAARTNQPRLTAPITLVQADQKTRRGVLILLPVYDANHPTNTPDQRESAVVGWTYAPLVIDDVLEDLGAPMEQTTIVLSHSEDPVPFFTSDINADISDRDIFVSRTIQVLGQQWTLTMYPNRLGLAMAERWQIMPVAIIGLTLTLVLAYLMVLIRTTLSADKTLEESTSSTLESFSAFVNEPQLRSTWSAFITILLFFFLGLNYFVFRQTTYDVQTELNSALDEKVDRLKTLSNRYINDVQSIANTPPIQQLIALANNDSLDQTGRAYQQSSERLEDIFRSYMLAAPEVYQVRLILAKDRWTEAVKVQRGNSQLISLSGDQLQSKQSEPYISATLAEGPGDVYVSSINLNREFGMVEYPHRPMWRFATPVVTADNRPFGIVIINVTPDNYLSSLSEPTHSDERTFITNVSNDFILHPSQSRTFAFEHGTPYRWSDEFTPDSNWASALNSELTLYSSTFGDVWMVSESIDFETRANSNFLTLYVARASTPVLQTVLIRVFSVFTAFAIVSFIGVLFQFIVWRNAARKRIDTYQQFHQQQQEKDRKLFKSLLESAPDPTFIVDEQGIIQLVNRRSEQMFGYERNELLGQNIDTLLPERFKANHPQQRAAFIQNPTRRLMGVGRDLFARCKDGTEFPVEVTLGVVPLEDRTLVSAALRDITERKNSEEKLQHAITQAMSSAEAKSAFLANTSHEIRTPLNAIIGLSHLLDHENLTENQHLLVDKIQLSGQSLLNIINDVLDLSKIEANEVDIESTPVNLRELIEDTLNVHRMQADLKGLEVALNIDPKVPNWVETDKTRLKQILDNLFSNALKFTSEGSISLRCHLVEETDRATVRFEVIDTGIGISEKAQQQLFEPFTQADVSTTRKYGGTGLGLSIILKLVYLMEGRLGLESEEGQGSRFWFELPFKTLSDNELDNLSESAGTLFIMIAEDSKDDAQQLQKITRALGWRSSVVNNGVDMLADIRLRAEQNLRLPDAVLVDWNMPELDGFETIRKMREMISKADLPAVIMVSAYEQLDPENPTDEKLIDAFLQKPIEPSALFNVVNTAVTDRTGNAEKVLKSTKTDLLAGKWLENYSILVVEDSPINQLVVSQILSRNGASVVVKDNGEDAIDYLSNHPEAFDAILMDVQMPGIDGLETTQRIRNHLNMTDIPIIALTAGALVEERKKALDAGMNDFLTKPIEPERLIQTLRHHVGDKQTPDIADAQVQGVAEADDDNWPVIEGLDMTQAKTLLMDSPSLFRMTLTNLVEEHQNLSSPPDPSIDEPSHADARKALAGQVHKLKSVSGMVGAQTIQAIATKTETALRDESEPALPLLTELSEQLHRLINHSAPFLNDVSADYNQTLSEAQKENSGQPVDLTALIDKLNDRDLSVLNDIDAYDEPLRSLIGSENMTTLRAHLGRLAFQDIIQMLQPYQTVEDR</sequence>
<dbReference type="Pfam" id="PF00072">
    <property type="entry name" value="Response_reg"/>
    <property type="match status" value="2"/>
</dbReference>
<keyword evidence="21" id="KW-1185">Reference proteome</keyword>
<dbReference type="Pfam" id="PF01627">
    <property type="entry name" value="Hpt"/>
    <property type="match status" value="1"/>
</dbReference>
<evidence type="ECO:0000313" key="20">
    <source>
        <dbReference type="EMBL" id="EAR10613.1"/>
    </source>
</evidence>
<evidence type="ECO:0000259" key="19">
    <source>
        <dbReference type="PROSITE" id="PS50839"/>
    </source>
</evidence>
<evidence type="ECO:0000259" key="18">
    <source>
        <dbReference type="PROSITE" id="PS50112"/>
    </source>
</evidence>
<evidence type="ECO:0000259" key="16">
    <source>
        <dbReference type="PROSITE" id="PS50109"/>
    </source>
</evidence>
<dbReference type="Gene3D" id="3.30.565.10">
    <property type="entry name" value="Histidine kinase-like ATPase, C-terminal domain"/>
    <property type="match status" value="1"/>
</dbReference>
<evidence type="ECO:0000256" key="10">
    <source>
        <dbReference type="ARBA" id="ARBA00022840"/>
    </source>
</evidence>
<dbReference type="Pfam" id="PF03924">
    <property type="entry name" value="CHASE"/>
    <property type="match status" value="1"/>
</dbReference>
<dbReference type="PROSITE" id="PS51257">
    <property type="entry name" value="PROKAR_LIPOPROTEIN"/>
    <property type="match status" value="1"/>
</dbReference>
<dbReference type="Gene3D" id="1.10.287.130">
    <property type="match status" value="1"/>
</dbReference>
<dbReference type="InterPro" id="IPR029151">
    <property type="entry name" value="Sensor-like_sf"/>
</dbReference>
<keyword evidence="6" id="KW-0808">Transferase</keyword>
<dbReference type="SUPFAM" id="SSF103190">
    <property type="entry name" value="Sensory domain-like"/>
    <property type="match status" value="1"/>
</dbReference>
<dbReference type="STRING" id="314283.MED297_11375"/>
<dbReference type="Proteomes" id="UP000005953">
    <property type="component" value="Unassembled WGS sequence"/>
</dbReference>
<feature type="transmembrane region" description="Helical" evidence="15">
    <location>
        <begin position="12"/>
        <end position="33"/>
    </location>
</feature>
<evidence type="ECO:0000256" key="2">
    <source>
        <dbReference type="ARBA" id="ARBA00004651"/>
    </source>
</evidence>
<organism evidence="20 21">
    <name type="scientific">Reinekea blandensis MED297</name>
    <dbReference type="NCBI Taxonomy" id="314283"/>
    <lineage>
        <taxon>Bacteria</taxon>
        <taxon>Pseudomonadati</taxon>
        <taxon>Pseudomonadota</taxon>
        <taxon>Gammaproteobacteria</taxon>
        <taxon>Oceanospirillales</taxon>
        <taxon>Saccharospirillaceae</taxon>
        <taxon>Reinekea</taxon>
    </lineage>
</organism>
<keyword evidence="9" id="KW-0418">Kinase</keyword>
<evidence type="ECO:0000256" key="8">
    <source>
        <dbReference type="ARBA" id="ARBA00022741"/>
    </source>
</evidence>
<dbReference type="CDD" id="cd00082">
    <property type="entry name" value="HisKA"/>
    <property type="match status" value="1"/>
</dbReference>
<feature type="domain" description="Histidine kinase" evidence="16">
    <location>
        <begin position="861"/>
        <end position="1081"/>
    </location>
</feature>
<dbReference type="Gene3D" id="1.20.120.160">
    <property type="entry name" value="HPT domain"/>
    <property type="match status" value="1"/>
</dbReference>
<dbReference type="SUPFAM" id="SSF55874">
    <property type="entry name" value="ATPase domain of HSP90 chaperone/DNA topoisomerase II/histidine kinase"/>
    <property type="match status" value="1"/>
</dbReference>
<keyword evidence="12" id="KW-0902">Two-component regulatory system</keyword>
<dbReference type="InterPro" id="IPR006189">
    <property type="entry name" value="CHASE_dom"/>
</dbReference>
<dbReference type="CDD" id="cd16922">
    <property type="entry name" value="HATPase_EvgS-ArcB-TorS-like"/>
    <property type="match status" value="1"/>
</dbReference>
<comment type="catalytic activity">
    <reaction evidence="1">
        <text>ATP + protein L-histidine = ADP + protein N-phospho-L-histidine.</text>
        <dbReference type="EC" id="2.7.13.3"/>
    </reaction>
</comment>
<feature type="domain" description="CHASE" evidence="19">
    <location>
        <begin position="77"/>
        <end position="241"/>
    </location>
</feature>
<dbReference type="SMART" id="SM00091">
    <property type="entry name" value="PAS"/>
    <property type="match status" value="1"/>
</dbReference>
<dbReference type="InterPro" id="IPR003594">
    <property type="entry name" value="HATPase_dom"/>
</dbReference>
<evidence type="ECO:0000256" key="15">
    <source>
        <dbReference type="SAM" id="Phobius"/>
    </source>
</evidence>
<dbReference type="SMART" id="SM00448">
    <property type="entry name" value="REC"/>
    <property type="match status" value="2"/>
</dbReference>
<dbReference type="InterPro" id="IPR036890">
    <property type="entry name" value="HATPase_C_sf"/>
</dbReference>
<reference evidence="20 21" key="1">
    <citation type="submission" date="2006-02" db="EMBL/GenBank/DDBJ databases">
        <authorList>
            <person name="Pinhassi J."/>
            <person name="Pedros-Alio C."/>
            <person name="Ferriera S."/>
            <person name="Johnson J."/>
            <person name="Kravitz S."/>
            <person name="Halpern A."/>
            <person name="Remington K."/>
            <person name="Beeson K."/>
            <person name="Tran B."/>
            <person name="Rogers Y.-H."/>
            <person name="Friedman R."/>
            <person name="Venter J.C."/>
        </authorList>
    </citation>
    <scope>NUCLEOTIDE SEQUENCE [LARGE SCALE GENOMIC DNA]</scope>
    <source>
        <strain evidence="20 21">MED297</strain>
    </source>
</reference>